<keyword evidence="3" id="KW-1185">Reference proteome</keyword>
<dbReference type="SUPFAM" id="SSF56973">
    <property type="entry name" value="Aerolisin/ETX pore-forming domain"/>
    <property type="match status" value="1"/>
</dbReference>
<name>B0D726_LACBS</name>
<sequence>MMFFPLVIPLFSILHVYAYLNDTSNADLTWSGNSAHPLSSNSSQWCYFPVANVTKNTACIGTSTSSTSSYQTLIYTHLNLPQGWSIAYYALNNVTLLGDFKYPVPAGGARMCLSGQALDKSYQTYCQVIYYNNDIVDNASDWCVVALGQSYVSDGCYTATPASGTVSAATVPATTVTAAQPAATSGQGKAELLQECTPGCGKSQCTFSNLSHVDPVTYPVIVGTPVENCDPKSNTTISSGIGGSVQITDTWSVTTSLGVSFEGLDLKAEASFSSSKAITFSQTVTIQIPPGQMGAMVANVLYNQTNGNMKIGSNALFPITSNQPLEVVSYGQQITLCGNQFAATNSSPMACTLSAAVSLRENSLMTFFGLLIPIFAWMV</sequence>
<evidence type="ECO:0000313" key="2">
    <source>
        <dbReference type="EMBL" id="EDR09325.1"/>
    </source>
</evidence>
<dbReference type="KEGG" id="lbc:LACBIDRAFT_318780"/>
<protein>
    <submittedName>
        <fullName evidence="2">Predicted protein</fullName>
    </submittedName>
</protein>
<dbReference type="AlphaFoldDB" id="B0D726"/>
<keyword evidence="1" id="KW-0732">Signal</keyword>
<organism evidence="3">
    <name type="scientific">Laccaria bicolor (strain S238N-H82 / ATCC MYA-4686)</name>
    <name type="common">Bicoloured deceiver</name>
    <name type="synonym">Laccaria laccata var. bicolor</name>
    <dbReference type="NCBI Taxonomy" id="486041"/>
    <lineage>
        <taxon>Eukaryota</taxon>
        <taxon>Fungi</taxon>
        <taxon>Dikarya</taxon>
        <taxon>Basidiomycota</taxon>
        <taxon>Agaricomycotina</taxon>
        <taxon>Agaricomycetes</taxon>
        <taxon>Agaricomycetidae</taxon>
        <taxon>Agaricales</taxon>
        <taxon>Agaricineae</taxon>
        <taxon>Hydnangiaceae</taxon>
        <taxon>Laccaria</taxon>
    </lineage>
</organism>
<dbReference type="RefSeq" id="XP_001879674.1">
    <property type="nucleotide sequence ID" value="XM_001879639.1"/>
</dbReference>
<dbReference type="EMBL" id="DS547099">
    <property type="protein sequence ID" value="EDR09325.1"/>
    <property type="molecule type" value="Genomic_DNA"/>
</dbReference>
<dbReference type="InParanoid" id="B0D726"/>
<evidence type="ECO:0000313" key="3">
    <source>
        <dbReference type="Proteomes" id="UP000001194"/>
    </source>
</evidence>
<reference evidence="2 3" key="1">
    <citation type="journal article" date="2008" name="Nature">
        <title>The genome of Laccaria bicolor provides insights into mycorrhizal symbiosis.</title>
        <authorList>
            <person name="Martin F."/>
            <person name="Aerts A."/>
            <person name="Ahren D."/>
            <person name="Brun A."/>
            <person name="Danchin E.G.J."/>
            <person name="Duchaussoy F."/>
            <person name="Gibon J."/>
            <person name="Kohler A."/>
            <person name="Lindquist E."/>
            <person name="Pereda V."/>
            <person name="Salamov A."/>
            <person name="Shapiro H.J."/>
            <person name="Wuyts J."/>
            <person name="Blaudez D."/>
            <person name="Buee M."/>
            <person name="Brokstein P."/>
            <person name="Canbaeck B."/>
            <person name="Cohen D."/>
            <person name="Courty P.E."/>
            <person name="Coutinho P.M."/>
            <person name="Delaruelle C."/>
            <person name="Detter J.C."/>
            <person name="Deveau A."/>
            <person name="DiFazio S."/>
            <person name="Duplessis S."/>
            <person name="Fraissinet-Tachet L."/>
            <person name="Lucic E."/>
            <person name="Frey-Klett P."/>
            <person name="Fourrey C."/>
            <person name="Feussner I."/>
            <person name="Gay G."/>
            <person name="Grimwood J."/>
            <person name="Hoegger P.J."/>
            <person name="Jain P."/>
            <person name="Kilaru S."/>
            <person name="Labbe J."/>
            <person name="Lin Y.C."/>
            <person name="Legue V."/>
            <person name="Le Tacon F."/>
            <person name="Marmeisse R."/>
            <person name="Melayah D."/>
            <person name="Montanini B."/>
            <person name="Muratet M."/>
            <person name="Nehls U."/>
            <person name="Niculita-Hirzel H."/>
            <person name="Oudot-Le Secq M.P."/>
            <person name="Peter M."/>
            <person name="Quesneville H."/>
            <person name="Rajashekar B."/>
            <person name="Reich M."/>
            <person name="Rouhier N."/>
            <person name="Schmutz J."/>
            <person name="Yin T."/>
            <person name="Chalot M."/>
            <person name="Henrissat B."/>
            <person name="Kuees U."/>
            <person name="Lucas S."/>
            <person name="Van de Peer Y."/>
            <person name="Podila G.K."/>
            <person name="Polle A."/>
            <person name="Pukkila P.J."/>
            <person name="Richardson P.M."/>
            <person name="Rouze P."/>
            <person name="Sanders I.R."/>
            <person name="Stajich J.E."/>
            <person name="Tunlid A."/>
            <person name="Tuskan G."/>
            <person name="Grigoriev I.V."/>
        </authorList>
    </citation>
    <scope>NUCLEOTIDE SEQUENCE [LARGE SCALE GENOMIC DNA]</scope>
    <source>
        <strain evidence="3">S238N-H82 / ATCC MYA-4686</strain>
    </source>
</reference>
<proteinExistence type="predicted"/>
<accession>B0D726</accession>
<evidence type="ECO:0000256" key="1">
    <source>
        <dbReference type="SAM" id="SignalP"/>
    </source>
</evidence>
<dbReference type="GeneID" id="6075632"/>
<gene>
    <name evidence="2" type="ORF">LACBIDRAFT_318780</name>
</gene>
<dbReference type="OrthoDB" id="2951040at2759"/>
<feature type="signal peptide" evidence="1">
    <location>
        <begin position="1"/>
        <end position="18"/>
    </location>
</feature>
<dbReference type="HOGENOM" id="CLU_729714_0_0_1"/>
<feature type="chain" id="PRO_5002748907" evidence="1">
    <location>
        <begin position="19"/>
        <end position="379"/>
    </location>
</feature>
<dbReference type="Proteomes" id="UP000001194">
    <property type="component" value="Unassembled WGS sequence"/>
</dbReference>